<keyword evidence="1" id="KW-0175">Coiled coil</keyword>
<gene>
    <name evidence="2" type="ORF">GCM10009560_62890</name>
</gene>
<dbReference type="RefSeq" id="WP_343953774.1">
    <property type="nucleotide sequence ID" value="NZ_BAAAHQ010000040.1"/>
</dbReference>
<protein>
    <submittedName>
        <fullName evidence="2">Uncharacterized protein</fullName>
    </submittedName>
</protein>
<name>A0ABP4BCT6_9ACTN</name>
<sequence>MTTKKELRQVEEDLVRLKESTRDLRTQINEMGATDLVERSQMLSMADEQDELVADLERRRDELRRRLGEPA</sequence>
<organism evidence="2 3">
    <name type="scientific">Nonomuraea longicatena</name>
    <dbReference type="NCBI Taxonomy" id="83682"/>
    <lineage>
        <taxon>Bacteria</taxon>
        <taxon>Bacillati</taxon>
        <taxon>Actinomycetota</taxon>
        <taxon>Actinomycetes</taxon>
        <taxon>Streptosporangiales</taxon>
        <taxon>Streptosporangiaceae</taxon>
        <taxon>Nonomuraea</taxon>
    </lineage>
</organism>
<reference evidence="3" key="1">
    <citation type="journal article" date="2019" name="Int. J. Syst. Evol. Microbiol.">
        <title>The Global Catalogue of Microorganisms (GCM) 10K type strain sequencing project: providing services to taxonomists for standard genome sequencing and annotation.</title>
        <authorList>
            <consortium name="The Broad Institute Genomics Platform"/>
            <consortium name="The Broad Institute Genome Sequencing Center for Infectious Disease"/>
            <person name="Wu L."/>
            <person name="Ma J."/>
        </authorList>
    </citation>
    <scope>NUCLEOTIDE SEQUENCE [LARGE SCALE GENOMIC DNA]</scope>
    <source>
        <strain evidence="3">JCM 11136</strain>
    </source>
</reference>
<proteinExistence type="predicted"/>
<comment type="caution">
    <text evidence="2">The sequence shown here is derived from an EMBL/GenBank/DDBJ whole genome shotgun (WGS) entry which is preliminary data.</text>
</comment>
<dbReference type="Proteomes" id="UP001501578">
    <property type="component" value="Unassembled WGS sequence"/>
</dbReference>
<keyword evidence="3" id="KW-1185">Reference proteome</keyword>
<feature type="coiled-coil region" evidence="1">
    <location>
        <begin position="7"/>
        <end position="66"/>
    </location>
</feature>
<dbReference type="EMBL" id="BAAAHQ010000040">
    <property type="protein sequence ID" value="GAA0946847.1"/>
    <property type="molecule type" value="Genomic_DNA"/>
</dbReference>
<evidence type="ECO:0000313" key="2">
    <source>
        <dbReference type="EMBL" id="GAA0946847.1"/>
    </source>
</evidence>
<evidence type="ECO:0000256" key="1">
    <source>
        <dbReference type="SAM" id="Coils"/>
    </source>
</evidence>
<accession>A0ABP4BCT6</accession>
<evidence type="ECO:0000313" key="3">
    <source>
        <dbReference type="Proteomes" id="UP001501578"/>
    </source>
</evidence>